<dbReference type="STRING" id="1121393.SAMN02745216_02309"/>
<dbReference type="OrthoDB" id="5418328at2"/>
<gene>
    <name evidence="2" type="ORF">SAMN02745216_02309</name>
</gene>
<dbReference type="AlphaFoldDB" id="A0A1M6MBN9"/>
<organism evidence="2 3">
    <name type="scientific">Desulfatibacillum alkenivorans DSM 16219</name>
    <dbReference type="NCBI Taxonomy" id="1121393"/>
    <lineage>
        <taxon>Bacteria</taxon>
        <taxon>Pseudomonadati</taxon>
        <taxon>Thermodesulfobacteriota</taxon>
        <taxon>Desulfobacteria</taxon>
        <taxon>Desulfobacterales</taxon>
        <taxon>Desulfatibacillaceae</taxon>
        <taxon>Desulfatibacillum</taxon>
    </lineage>
</organism>
<name>A0A1M6MBN9_9BACT</name>
<keyword evidence="3" id="KW-1185">Reference proteome</keyword>
<evidence type="ECO:0000313" key="2">
    <source>
        <dbReference type="EMBL" id="SHJ80881.1"/>
    </source>
</evidence>
<evidence type="ECO:0000313" key="3">
    <source>
        <dbReference type="Proteomes" id="UP000183994"/>
    </source>
</evidence>
<proteinExistence type="predicted"/>
<dbReference type="Proteomes" id="UP000183994">
    <property type="component" value="Unassembled WGS sequence"/>
</dbReference>
<accession>A0A1M6MBN9</accession>
<feature type="coiled-coil region" evidence="1">
    <location>
        <begin position="40"/>
        <end position="67"/>
    </location>
</feature>
<evidence type="ECO:0000256" key="1">
    <source>
        <dbReference type="SAM" id="Coils"/>
    </source>
</evidence>
<keyword evidence="1" id="KW-0175">Coiled coil</keyword>
<dbReference type="RefSeq" id="WP_073475889.1">
    <property type="nucleotide sequence ID" value="NZ_FQZU01000012.1"/>
</dbReference>
<sequence length="378" mass="41565">MPRHLILITVILGMVLSLGALPLLAADSEGQAAGSQVEAFRTLQERLDSLEDELDLYKREANARKALMPTREEASERRKTEEVLRATEEDTAEFVLLKSRTIEMRYSLAYSHSSYDRVATETADGLAYQYVDIERESYYSLINSIGVGYGLMDKVSLSASIPFIYKYQVSGEDQSISDLGDMSFGLSYQAKQETAKWPAILMSFGYVAPTGRSPYKIDPDNEMSTGDGAHSFSVGASFSKLLDPVIVFGAVTGGYSARVTGLDQKRSDGYSQVMVLEEVRPGHTISYAFGLGFSLSYTTSLTFRFNASHTSSAEFRLRPLYGYNARVYEGDDSSTASFSISTGWRLSPKTTLSVGLGYGLIGIESYSINASIPFEFSL</sequence>
<protein>
    <recommendedName>
        <fullName evidence="4">MetA-pathway of phenol degradation</fullName>
    </recommendedName>
</protein>
<evidence type="ECO:0008006" key="4">
    <source>
        <dbReference type="Google" id="ProtNLM"/>
    </source>
</evidence>
<reference evidence="3" key="1">
    <citation type="submission" date="2016-11" db="EMBL/GenBank/DDBJ databases">
        <authorList>
            <person name="Varghese N."/>
            <person name="Submissions S."/>
        </authorList>
    </citation>
    <scope>NUCLEOTIDE SEQUENCE [LARGE SCALE GENOMIC DNA]</scope>
    <source>
        <strain evidence="3">DSM 16219</strain>
    </source>
</reference>
<dbReference type="EMBL" id="FQZU01000012">
    <property type="protein sequence ID" value="SHJ80881.1"/>
    <property type="molecule type" value="Genomic_DNA"/>
</dbReference>